<feature type="chain" id="PRO_5042143137" evidence="2">
    <location>
        <begin position="21"/>
        <end position="349"/>
    </location>
</feature>
<comment type="caution">
    <text evidence="4">The sequence shown here is derived from an EMBL/GenBank/DDBJ whole genome shotgun (WGS) entry which is preliminary data.</text>
</comment>
<evidence type="ECO:0000256" key="1">
    <source>
        <dbReference type="ARBA" id="ARBA00007637"/>
    </source>
</evidence>
<dbReference type="EMBL" id="JATAAI010000037">
    <property type="protein sequence ID" value="KAK1734803.1"/>
    <property type="molecule type" value="Genomic_DNA"/>
</dbReference>
<dbReference type="Gene3D" id="3.40.50.720">
    <property type="entry name" value="NAD(P)-binding Rossmann-like Domain"/>
    <property type="match status" value="1"/>
</dbReference>
<keyword evidence="5" id="KW-1185">Reference proteome</keyword>
<reference evidence="4" key="1">
    <citation type="submission" date="2023-06" db="EMBL/GenBank/DDBJ databases">
        <title>Survivors Of The Sea: Transcriptome response of Skeletonema marinoi to long-term dormancy.</title>
        <authorList>
            <person name="Pinder M.I.M."/>
            <person name="Kourtchenko O."/>
            <person name="Robertson E.K."/>
            <person name="Larsson T."/>
            <person name="Maumus F."/>
            <person name="Osuna-Cruz C.M."/>
            <person name="Vancaester E."/>
            <person name="Stenow R."/>
            <person name="Vandepoele K."/>
            <person name="Ploug H."/>
            <person name="Bruchert V."/>
            <person name="Godhe A."/>
            <person name="Topel M."/>
        </authorList>
    </citation>
    <scope>NUCLEOTIDE SEQUENCE</scope>
    <source>
        <strain evidence="4">R05AC</strain>
    </source>
</reference>
<sequence length="349" mass="38190">MVSFQKVIVVLPLIAGGASAFSLSMSSALIVQNKGGGHGELGFQLAKNLQSNPKITSITILQDSACNDAKEPFVSYASDIPNVNIIKADLADESMTAADMQSLLKQPFDYVWDNSSKGAVGAGKAVIDSAKEWNSKLLTYVSSAGIYQPNDVFPMPETTPIKESAGQVQYEKYAIESGLPFVSFRPQYIYGEKSNKWDYIDWYFDRLVRGETLPIPAPGTQKVSLTNSADVASLLASVLNDEAAAVEQTFFNCGTDELCDYDEVAKLCAEVAGTELNIQHYDVSLGKAKFPFRMTDFYVSPDLAKSKLGWEGAKNSLKDDLKWYFESYKARGGMTKDISFDQDKEVLGA</sequence>
<evidence type="ECO:0000313" key="5">
    <source>
        <dbReference type="Proteomes" id="UP001224775"/>
    </source>
</evidence>
<feature type="signal peptide" evidence="2">
    <location>
        <begin position="1"/>
        <end position="20"/>
    </location>
</feature>
<name>A0AAD9D6N6_9STRA</name>
<dbReference type="GO" id="GO:0006567">
    <property type="term" value="P:L-threonine catabolic process"/>
    <property type="evidence" value="ECO:0007669"/>
    <property type="project" value="TreeGrafter"/>
</dbReference>
<comment type="similarity">
    <text evidence="1">Belongs to the NAD(P)-dependent epimerase/dehydratase family.</text>
</comment>
<gene>
    <name evidence="4" type="ORF">QTG54_014676</name>
</gene>
<dbReference type="PANTHER" id="PTHR42687:SF1">
    <property type="entry name" value="L-THREONINE 3-DEHYDROGENASE, MITOCHONDRIAL"/>
    <property type="match status" value="1"/>
</dbReference>
<dbReference type="SUPFAM" id="SSF51735">
    <property type="entry name" value="NAD(P)-binding Rossmann-fold domains"/>
    <property type="match status" value="1"/>
</dbReference>
<dbReference type="Proteomes" id="UP001224775">
    <property type="component" value="Unassembled WGS sequence"/>
</dbReference>
<evidence type="ECO:0000313" key="4">
    <source>
        <dbReference type="EMBL" id="KAK1734803.1"/>
    </source>
</evidence>
<dbReference type="InterPro" id="IPR036291">
    <property type="entry name" value="NAD(P)-bd_dom_sf"/>
</dbReference>
<dbReference type="Pfam" id="PF01370">
    <property type="entry name" value="Epimerase"/>
    <property type="match status" value="1"/>
</dbReference>
<dbReference type="PANTHER" id="PTHR42687">
    <property type="entry name" value="L-THREONINE 3-DEHYDROGENASE"/>
    <property type="match status" value="1"/>
</dbReference>
<evidence type="ECO:0000256" key="2">
    <source>
        <dbReference type="SAM" id="SignalP"/>
    </source>
</evidence>
<proteinExistence type="inferred from homology"/>
<evidence type="ECO:0000259" key="3">
    <source>
        <dbReference type="Pfam" id="PF01370"/>
    </source>
</evidence>
<accession>A0AAD9D6N6</accession>
<dbReference type="InterPro" id="IPR001509">
    <property type="entry name" value="Epimerase_deHydtase"/>
</dbReference>
<protein>
    <submittedName>
        <fullName evidence="4">Chloroplast stem-loop binding protein of 41 kDa a</fullName>
    </submittedName>
</protein>
<feature type="domain" description="NAD-dependent epimerase/dehydratase" evidence="3">
    <location>
        <begin position="36"/>
        <end position="254"/>
    </location>
</feature>
<keyword evidence="2" id="KW-0732">Signal</keyword>
<dbReference type="GO" id="GO:0008743">
    <property type="term" value="F:L-threonine 3-dehydrogenase activity"/>
    <property type="evidence" value="ECO:0007669"/>
    <property type="project" value="TreeGrafter"/>
</dbReference>
<organism evidence="4 5">
    <name type="scientific">Skeletonema marinoi</name>
    <dbReference type="NCBI Taxonomy" id="267567"/>
    <lineage>
        <taxon>Eukaryota</taxon>
        <taxon>Sar</taxon>
        <taxon>Stramenopiles</taxon>
        <taxon>Ochrophyta</taxon>
        <taxon>Bacillariophyta</taxon>
        <taxon>Coscinodiscophyceae</taxon>
        <taxon>Thalassiosirophycidae</taxon>
        <taxon>Thalassiosirales</taxon>
        <taxon>Skeletonemataceae</taxon>
        <taxon>Skeletonema</taxon>
        <taxon>Skeletonema marinoi-dohrnii complex</taxon>
    </lineage>
</organism>
<dbReference type="AlphaFoldDB" id="A0AAD9D6N6"/>
<dbReference type="InterPro" id="IPR051225">
    <property type="entry name" value="NAD(P)_epim/dehydratase"/>
</dbReference>